<keyword evidence="3" id="KW-1185">Reference proteome</keyword>
<accession>A0ABW2PA48</accession>
<dbReference type="InterPro" id="IPR026367">
    <property type="entry name" value="FxsC_C"/>
</dbReference>
<dbReference type="NCBIfam" id="NF040588">
    <property type="entry name" value="FxsC_Nterm"/>
    <property type="match status" value="1"/>
</dbReference>
<proteinExistence type="predicted"/>
<evidence type="ECO:0000313" key="3">
    <source>
        <dbReference type="Proteomes" id="UP001596496"/>
    </source>
</evidence>
<sequence>MSILTPGDIDHRVPYFFLSYEPTPKYGPEDTGDPDEWVRAFFERLSRVVAESTALGDSDVVGYMDDERPRAGWSPRTAAALRSCRVFVPLYAPRYFVSERCGREWAVFARRVRRSVSESEQIKAIVPALWVPTPPPKVPAATEEVKFDAAAMGETYQRLGLYGMMRTDLSQAYEASVAELAQRIVDAAESSRVLPGEEMSYQAVHNAFTGYPRRKLQIVLAPAQRAPARSGAYYGGEDAEWNPYYPQSTTSLADYATDLVRNLEYAPEVLILRDSAEEVLGSQPPSAPAVLIIDPWAGDDPELLRQLRRLDDLDKPWIDIIVPWNRDDDQTYRLEGELARKLEEVLRRRLVEGRMSSRISARDTSTIEEFGRTLRAVVHRVGNQYLKHTTAHPPTGPQASRLRLRGPDGAENRINREDRDA</sequence>
<reference evidence="3" key="1">
    <citation type="journal article" date="2019" name="Int. J. Syst. Evol. Microbiol.">
        <title>The Global Catalogue of Microorganisms (GCM) 10K type strain sequencing project: providing services to taxonomists for standard genome sequencing and annotation.</title>
        <authorList>
            <consortium name="The Broad Institute Genomics Platform"/>
            <consortium name="The Broad Institute Genome Sequencing Center for Infectious Disease"/>
            <person name="Wu L."/>
            <person name="Ma J."/>
        </authorList>
    </citation>
    <scope>NUCLEOTIDE SEQUENCE [LARGE SCALE GENOMIC DNA]</scope>
    <source>
        <strain evidence="3">CECT 7649</strain>
    </source>
</reference>
<evidence type="ECO:0000256" key="1">
    <source>
        <dbReference type="SAM" id="MobiDB-lite"/>
    </source>
</evidence>
<dbReference type="NCBIfam" id="TIGR04276">
    <property type="entry name" value="FxsC_Cterm"/>
    <property type="match status" value="1"/>
</dbReference>
<feature type="compositionally biased region" description="Basic and acidic residues" evidence="1">
    <location>
        <begin position="405"/>
        <end position="421"/>
    </location>
</feature>
<dbReference type="InterPro" id="IPR047603">
    <property type="entry name" value="FxsC_N"/>
</dbReference>
<feature type="region of interest" description="Disordered" evidence="1">
    <location>
        <begin position="387"/>
        <end position="421"/>
    </location>
</feature>
<name>A0ABW2PA48_9ACTN</name>
<gene>
    <name evidence="2" type="ORF">ACFQSB_20440</name>
</gene>
<comment type="caution">
    <text evidence="2">The sequence shown here is derived from an EMBL/GenBank/DDBJ whole genome shotgun (WGS) entry which is preliminary data.</text>
</comment>
<dbReference type="RefSeq" id="WP_380828408.1">
    <property type="nucleotide sequence ID" value="NZ_JBHTCG010000013.1"/>
</dbReference>
<dbReference type="Gene3D" id="3.40.50.10140">
    <property type="entry name" value="Toll/interleukin-1 receptor homology (TIR) domain"/>
    <property type="match status" value="1"/>
</dbReference>
<dbReference type="InterPro" id="IPR035897">
    <property type="entry name" value="Toll_tir_struct_dom_sf"/>
</dbReference>
<dbReference type="EMBL" id="JBHTCG010000013">
    <property type="protein sequence ID" value="MFC7384593.1"/>
    <property type="molecule type" value="Genomic_DNA"/>
</dbReference>
<dbReference type="Proteomes" id="UP001596496">
    <property type="component" value="Unassembled WGS sequence"/>
</dbReference>
<protein>
    <submittedName>
        <fullName evidence="2">TIR-like protein FxsC</fullName>
    </submittedName>
</protein>
<evidence type="ECO:0000313" key="2">
    <source>
        <dbReference type="EMBL" id="MFC7384593.1"/>
    </source>
</evidence>
<organism evidence="2 3">
    <name type="scientific">Sphaerisporangium rhizosphaerae</name>
    <dbReference type="NCBI Taxonomy" id="2269375"/>
    <lineage>
        <taxon>Bacteria</taxon>
        <taxon>Bacillati</taxon>
        <taxon>Actinomycetota</taxon>
        <taxon>Actinomycetes</taxon>
        <taxon>Streptosporangiales</taxon>
        <taxon>Streptosporangiaceae</taxon>
        <taxon>Sphaerisporangium</taxon>
    </lineage>
</organism>